<dbReference type="InterPro" id="IPR021095">
    <property type="entry name" value="DUF3734"/>
</dbReference>
<accession>A0A090E300</accession>
<dbReference type="STRING" id="69974.MPLDJ20_50175"/>
<evidence type="ECO:0000256" key="1">
    <source>
        <dbReference type="ARBA" id="ARBA00022801"/>
    </source>
</evidence>
<feature type="short sequence motif" description="GXSXG" evidence="4">
    <location>
        <begin position="77"/>
        <end position="81"/>
    </location>
</feature>
<keyword evidence="2 4" id="KW-0442">Lipid degradation</keyword>
<feature type="active site" description="Nucleophile" evidence="4">
    <location>
        <position position="79"/>
    </location>
</feature>
<organism evidence="6 7">
    <name type="scientific">Mesorhizobium plurifarium</name>
    <dbReference type="NCBI Taxonomy" id="69974"/>
    <lineage>
        <taxon>Bacteria</taxon>
        <taxon>Pseudomonadati</taxon>
        <taxon>Pseudomonadota</taxon>
        <taxon>Alphaproteobacteria</taxon>
        <taxon>Hyphomicrobiales</taxon>
        <taxon>Phyllobacteriaceae</taxon>
        <taxon>Mesorhizobium</taxon>
    </lineage>
</organism>
<dbReference type="Proteomes" id="UP000045285">
    <property type="component" value="Unassembled WGS sequence"/>
</dbReference>
<dbReference type="AlphaFoldDB" id="A0A090E300"/>
<dbReference type="InterPro" id="IPR050301">
    <property type="entry name" value="NTE"/>
</dbReference>
<feature type="short sequence motif" description="DGA/G" evidence="4">
    <location>
        <begin position="238"/>
        <end position="240"/>
    </location>
</feature>
<evidence type="ECO:0000256" key="3">
    <source>
        <dbReference type="ARBA" id="ARBA00023098"/>
    </source>
</evidence>
<evidence type="ECO:0000256" key="2">
    <source>
        <dbReference type="ARBA" id="ARBA00022963"/>
    </source>
</evidence>
<dbReference type="GO" id="GO:0016787">
    <property type="term" value="F:hydrolase activity"/>
    <property type="evidence" value="ECO:0007669"/>
    <property type="project" value="UniProtKB-UniRule"/>
</dbReference>
<dbReference type="InterPro" id="IPR002641">
    <property type="entry name" value="PNPLA_dom"/>
</dbReference>
<keyword evidence="1 4" id="KW-0378">Hydrolase</keyword>
<reference evidence="7" key="1">
    <citation type="submission" date="2014-08" db="EMBL/GenBank/DDBJ databases">
        <authorList>
            <person name="Moulin L."/>
        </authorList>
    </citation>
    <scope>NUCLEOTIDE SEQUENCE [LARGE SCALE GENOMIC DNA]</scope>
</reference>
<gene>
    <name evidence="6" type="ORF">MPL3356_40560</name>
</gene>
<protein>
    <submittedName>
        <fullName evidence="6">Patatin</fullName>
    </submittedName>
</protein>
<dbReference type="InterPro" id="IPR016035">
    <property type="entry name" value="Acyl_Trfase/lysoPLipase"/>
</dbReference>
<dbReference type="CDD" id="cd07209">
    <property type="entry name" value="Pat_hypo_Ecoli_Z1214_like"/>
    <property type="match status" value="1"/>
</dbReference>
<dbReference type="Pfam" id="PF12536">
    <property type="entry name" value="DUF3734"/>
    <property type="match status" value="1"/>
</dbReference>
<evidence type="ECO:0000259" key="5">
    <source>
        <dbReference type="PROSITE" id="PS51635"/>
    </source>
</evidence>
<dbReference type="PANTHER" id="PTHR14226:SF57">
    <property type="entry name" value="BLR7027 PROTEIN"/>
    <property type="match status" value="1"/>
</dbReference>
<dbReference type="GO" id="GO:0016042">
    <property type="term" value="P:lipid catabolic process"/>
    <property type="evidence" value="ECO:0007669"/>
    <property type="project" value="UniProtKB-UniRule"/>
</dbReference>
<dbReference type="PROSITE" id="PS51635">
    <property type="entry name" value="PNPLA"/>
    <property type="match status" value="1"/>
</dbReference>
<feature type="active site" description="Proton acceptor" evidence="4">
    <location>
        <position position="238"/>
    </location>
</feature>
<sequence>MIISPTTDDRLPARRSWRKPVLERTRNKAVAATIQEITAQYDRIALVFQGGGALGAYQAGVYQALADAGCEPTWLSGVSIGAINASIIAGNEPSRRLQRLEQFWQTISGRKIWAYTPEGDVYRDIRNQTSSFMTMTMGQPGFFKPRSPNPWFQLSGAEGATSFYDTAELKDTLESLIDFDVLNDGKKRLSVGAVNVRTGNFVYFDTDKVRIGPEHIMASGALPPAFPSIRIEGEYYWDGGIVSNTPLQYLLDQEEDRSSLVFQVDLFSARGVLPRGMADVLSRHKDIMYSSRTRQNTDNFQRIHALKMKLLDALKRVPPDQLKDGEKELMADYSDAGVVNIVHLIYQHKGYEGHAKDYEFSGTSMREHWEMGQEDTERTLRHKKWLMLPDNADGVTIHDLHREDPT</sequence>
<feature type="short sequence motif" description="GXGXXG" evidence="4">
    <location>
        <begin position="50"/>
        <end position="55"/>
    </location>
</feature>
<dbReference type="Gene3D" id="3.40.1090.10">
    <property type="entry name" value="Cytosolic phospholipase A2 catalytic domain"/>
    <property type="match status" value="2"/>
</dbReference>
<keyword evidence="3 4" id="KW-0443">Lipid metabolism</keyword>
<dbReference type="Pfam" id="PF01734">
    <property type="entry name" value="Patatin"/>
    <property type="match status" value="1"/>
</dbReference>
<proteinExistence type="predicted"/>
<dbReference type="SUPFAM" id="SSF52151">
    <property type="entry name" value="FabD/lysophospholipase-like"/>
    <property type="match status" value="1"/>
</dbReference>
<evidence type="ECO:0000313" key="7">
    <source>
        <dbReference type="Proteomes" id="UP000045285"/>
    </source>
</evidence>
<evidence type="ECO:0000256" key="4">
    <source>
        <dbReference type="PROSITE-ProRule" id="PRU01161"/>
    </source>
</evidence>
<dbReference type="PANTHER" id="PTHR14226">
    <property type="entry name" value="NEUROPATHY TARGET ESTERASE/SWISS CHEESE D.MELANOGASTER"/>
    <property type="match status" value="1"/>
</dbReference>
<evidence type="ECO:0000313" key="6">
    <source>
        <dbReference type="EMBL" id="CDX23794.1"/>
    </source>
</evidence>
<keyword evidence="7" id="KW-1185">Reference proteome</keyword>
<name>A0A090E300_MESPL</name>
<dbReference type="EMBL" id="CCMZ01000034">
    <property type="protein sequence ID" value="CDX23794.1"/>
    <property type="molecule type" value="Genomic_DNA"/>
</dbReference>
<feature type="domain" description="PNPLA" evidence="5">
    <location>
        <begin position="46"/>
        <end position="251"/>
    </location>
</feature>